<dbReference type="AlphaFoldDB" id="D7N9H8"/>
<dbReference type="EMBL" id="GL349564">
    <property type="protein sequence ID" value="EFI49585.1"/>
    <property type="molecule type" value="Genomic_DNA"/>
</dbReference>
<dbReference type="RefSeq" id="WP_004376372.1">
    <property type="nucleotide sequence ID" value="NZ_GL349564.1"/>
</dbReference>
<dbReference type="InterPro" id="IPR051309">
    <property type="entry name" value="ABCF_ATPase"/>
</dbReference>
<reference evidence="8" key="1">
    <citation type="submission" date="2010-02" db="EMBL/GenBank/DDBJ databases">
        <title>The Genome Sequence of Prevotella oris strain C735.</title>
        <authorList>
            <consortium name="The Broad Institute Genome Sequencing Platform"/>
            <person name="Ward D."/>
            <person name="Feldgarden M."/>
            <person name="Earl A."/>
            <person name="Young S.K."/>
            <person name="Zeng Q."/>
            <person name="Koehrsen M."/>
            <person name="Alvarado L."/>
            <person name="Berlin A."/>
            <person name="Bochicchio J."/>
            <person name="Borenstein D."/>
            <person name="Chapman S.B."/>
            <person name="Chen Z."/>
            <person name="Engels R."/>
            <person name="Freedman E."/>
            <person name="Gellesch M."/>
            <person name="Goldberg J."/>
            <person name="Griggs A."/>
            <person name="Gujja S."/>
            <person name="Heilman E."/>
            <person name="Heiman D."/>
            <person name="Hepburn T."/>
            <person name="Howarth C."/>
            <person name="Jen D."/>
            <person name="Larson L."/>
            <person name="Mehta T."/>
            <person name="Park D."/>
            <person name="Pearson M."/>
            <person name="Roberts A."/>
            <person name="Saif S."/>
            <person name="Shea T."/>
            <person name="Shenoy N."/>
            <person name="Sisk P."/>
            <person name="Stolte C."/>
            <person name="Sykes S."/>
            <person name="Thomson T."/>
            <person name="Walk T."/>
            <person name="White J."/>
            <person name="Yandava C."/>
            <person name="Sibley C.D."/>
            <person name="Field T.R."/>
            <person name="Grinwis M."/>
            <person name="Eshaghurshan C.S."/>
            <person name="Surette M.G."/>
            <person name="Haas B."/>
            <person name="Nusbaum C."/>
            <person name="Birren B."/>
        </authorList>
    </citation>
    <scope>NUCLEOTIDE SEQUENCE [LARGE SCALE GENOMIC DNA]</scope>
    <source>
        <strain evidence="8">C735</strain>
    </source>
</reference>
<keyword evidence="2" id="KW-0547">Nucleotide-binding</keyword>
<dbReference type="InterPro" id="IPR027417">
    <property type="entry name" value="P-loop_NTPase"/>
</dbReference>
<evidence type="ECO:0000256" key="5">
    <source>
        <dbReference type="ARBA" id="ARBA00074044"/>
    </source>
</evidence>
<feature type="domain" description="ABC transporter" evidence="7">
    <location>
        <begin position="2"/>
        <end position="254"/>
    </location>
</feature>
<gene>
    <name evidence="8" type="ORF">HMPREF0665_00306</name>
</gene>
<feature type="coiled-coil region" evidence="6">
    <location>
        <begin position="243"/>
        <end position="277"/>
    </location>
</feature>
<dbReference type="PANTHER" id="PTHR42855:SF2">
    <property type="entry name" value="DRUG RESISTANCE ABC TRANSPORTER,ATP-BINDING PROTEIN"/>
    <property type="match status" value="1"/>
</dbReference>
<keyword evidence="1" id="KW-0677">Repeat</keyword>
<dbReference type="SUPFAM" id="SSF52540">
    <property type="entry name" value="P-loop containing nucleoside triphosphate hydrolases"/>
    <property type="match status" value="2"/>
</dbReference>
<evidence type="ECO:0000256" key="4">
    <source>
        <dbReference type="ARBA" id="ARBA00061551"/>
    </source>
</evidence>
<organism evidence="8 9">
    <name type="scientific">Segatella oris C735</name>
    <dbReference type="NCBI Taxonomy" id="563008"/>
    <lineage>
        <taxon>Bacteria</taxon>
        <taxon>Pseudomonadati</taxon>
        <taxon>Bacteroidota</taxon>
        <taxon>Bacteroidia</taxon>
        <taxon>Bacteroidales</taxon>
        <taxon>Prevotellaceae</taxon>
        <taxon>Segatella</taxon>
    </lineage>
</organism>
<dbReference type="InterPro" id="IPR003439">
    <property type="entry name" value="ABC_transporter-like_ATP-bd"/>
</dbReference>
<sequence length="539" mass="61348">MITLTNLAIQFGKRVLYKDVNIKFTRGNIYGVIGANGAGKSTLLRAISGDLEPNHGSVELGPGERLSVLEQDHFKYDEYRVMDTVLMGHQPLWENMKERERLYSKAEMTEEDGNRAAELEEKFAEMNGWEAESEAAQLLQNLGVKEELHQKMVGELSNTEKVRVMLAKALFGKPDNLLLDEPTNDLDLDTVEWLEDYLGEIDESQTVLVVSHDRHFLDAVSTQTIDIDYGKVTVFSGNYSFWYESSQLALRQAQNQKLKAEEKKKQLEEFIRRFSANVAKSKQTTSRKKMLEKLNIEEIKPSSRKYPGIIFQMEREPGNQILEVEGLKAVDTDGTVLFDNINFNIEKGQKVVFLSHNPKAMTALFEIINGNREADAGTYKWGVTITTAYLPLDNTEFFNSDLNLVDWLGQYGVGNEVMMKGYLGRMLFSGEEVLKKVNVLSGGEKMRCMIARMQLQNANCLILDTPTNHLDLESIQAFNNNLTLFKGNILFSSHDHEFIETVADRIIELTPNGAIDKLMPYDEYIHDETIKEQKAKMYC</sequence>
<evidence type="ECO:0000256" key="6">
    <source>
        <dbReference type="SAM" id="Coils"/>
    </source>
</evidence>
<evidence type="ECO:0000259" key="7">
    <source>
        <dbReference type="PROSITE" id="PS50893"/>
    </source>
</evidence>
<evidence type="ECO:0000256" key="1">
    <source>
        <dbReference type="ARBA" id="ARBA00022737"/>
    </source>
</evidence>
<evidence type="ECO:0000313" key="9">
    <source>
        <dbReference type="Proteomes" id="UP000003805"/>
    </source>
</evidence>
<evidence type="ECO:0000256" key="3">
    <source>
        <dbReference type="ARBA" id="ARBA00022840"/>
    </source>
</evidence>
<dbReference type="PANTHER" id="PTHR42855">
    <property type="entry name" value="ABC TRANSPORTER ATP-BINDING SUBUNIT"/>
    <property type="match status" value="1"/>
</dbReference>
<dbReference type="GO" id="GO:0016887">
    <property type="term" value="F:ATP hydrolysis activity"/>
    <property type="evidence" value="ECO:0007669"/>
    <property type="project" value="InterPro"/>
</dbReference>
<dbReference type="CDD" id="cd03221">
    <property type="entry name" value="ABCF_EF-3"/>
    <property type="match status" value="2"/>
</dbReference>
<evidence type="ECO:0000313" key="8">
    <source>
        <dbReference type="EMBL" id="EFI49585.1"/>
    </source>
</evidence>
<name>D7N9H8_9BACT</name>
<dbReference type="FunFam" id="3.40.50.300:FF:000011">
    <property type="entry name" value="Putative ABC transporter ATP-binding component"/>
    <property type="match status" value="1"/>
</dbReference>
<dbReference type="Gene3D" id="3.40.50.300">
    <property type="entry name" value="P-loop containing nucleotide triphosphate hydrolases"/>
    <property type="match status" value="2"/>
</dbReference>
<dbReference type="SMART" id="SM00382">
    <property type="entry name" value="AAA"/>
    <property type="match status" value="1"/>
</dbReference>
<dbReference type="InterPro" id="IPR003593">
    <property type="entry name" value="AAA+_ATPase"/>
</dbReference>
<proteinExistence type="inferred from homology"/>
<protein>
    <recommendedName>
        <fullName evidence="5">Probable ATP-binding protein YbiT</fullName>
    </recommendedName>
</protein>
<dbReference type="PROSITE" id="PS50893">
    <property type="entry name" value="ABC_TRANSPORTER_2"/>
    <property type="match status" value="2"/>
</dbReference>
<dbReference type="InterPro" id="IPR032781">
    <property type="entry name" value="ABC_tran_Xtn"/>
</dbReference>
<accession>D7N9H8</accession>
<feature type="domain" description="ABC transporter" evidence="7">
    <location>
        <begin position="322"/>
        <end position="537"/>
    </location>
</feature>
<keyword evidence="9" id="KW-1185">Reference proteome</keyword>
<dbReference type="eggNOG" id="COG0488">
    <property type="taxonomic scope" value="Bacteria"/>
</dbReference>
<evidence type="ECO:0000256" key="2">
    <source>
        <dbReference type="ARBA" id="ARBA00022741"/>
    </source>
</evidence>
<keyword evidence="3 8" id="KW-0067">ATP-binding</keyword>
<dbReference type="Pfam" id="PF12848">
    <property type="entry name" value="ABC_tran_Xtn"/>
    <property type="match status" value="1"/>
</dbReference>
<keyword evidence="6" id="KW-0175">Coiled coil</keyword>
<dbReference type="Pfam" id="PF00005">
    <property type="entry name" value="ABC_tran"/>
    <property type="match status" value="2"/>
</dbReference>
<dbReference type="Proteomes" id="UP000003805">
    <property type="component" value="Miscellaneous, Scaffold supercont1.1"/>
</dbReference>
<dbReference type="GO" id="GO:0005524">
    <property type="term" value="F:ATP binding"/>
    <property type="evidence" value="ECO:0007669"/>
    <property type="project" value="UniProtKB-KW"/>
</dbReference>
<dbReference type="FunFam" id="3.40.50.300:FF:000070">
    <property type="entry name" value="Putative ABC transporter ATP-binding component"/>
    <property type="match status" value="1"/>
</dbReference>
<dbReference type="HOGENOM" id="CLU_000604_36_0_10"/>
<comment type="similarity">
    <text evidence="4">Belongs to the ABC transporter superfamily. ABCF family. YbiT subfamily.</text>
</comment>